<feature type="non-terminal residue" evidence="1">
    <location>
        <position position="35"/>
    </location>
</feature>
<organism evidence="1 2">
    <name type="scientific">Stegodyphus mimosarum</name>
    <name type="common">African social velvet spider</name>
    <dbReference type="NCBI Taxonomy" id="407821"/>
    <lineage>
        <taxon>Eukaryota</taxon>
        <taxon>Metazoa</taxon>
        <taxon>Ecdysozoa</taxon>
        <taxon>Arthropoda</taxon>
        <taxon>Chelicerata</taxon>
        <taxon>Arachnida</taxon>
        <taxon>Araneae</taxon>
        <taxon>Araneomorphae</taxon>
        <taxon>Entelegynae</taxon>
        <taxon>Eresoidea</taxon>
        <taxon>Eresidae</taxon>
        <taxon>Stegodyphus</taxon>
    </lineage>
</organism>
<keyword evidence="2" id="KW-1185">Reference proteome</keyword>
<name>A0A087TQJ0_STEMI</name>
<dbReference type="EMBL" id="KK116308">
    <property type="protein sequence ID" value="KFM67379.1"/>
    <property type="molecule type" value="Genomic_DNA"/>
</dbReference>
<protein>
    <submittedName>
        <fullName evidence="1">Uncharacterized protein</fullName>
    </submittedName>
</protein>
<reference evidence="1 2" key="1">
    <citation type="submission" date="2013-11" db="EMBL/GenBank/DDBJ databases">
        <title>Genome sequencing of Stegodyphus mimosarum.</title>
        <authorList>
            <person name="Bechsgaard J."/>
        </authorList>
    </citation>
    <scope>NUCLEOTIDE SEQUENCE [LARGE SCALE GENOMIC DNA]</scope>
</reference>
<sequence length="35" mass="4039">MFPSQAQNFTLFVTVSFTKIILKISNIKEDEISFT</sequence>
<proteinExistence type="predicted"/>
<gene>
    <name evidence="1" type="ORF">X975_03110</name>
</gene>
<dbReference type="AlphaFoldDB" id="A0A087TQJ0"/>
<evidence type="ECO:0000313" key="1">
    <source>
        <dbReference type="EMBL" id="KFM67379.1"/>
    </source>
</evidence>
<evidence type="ECO:0000313" key="2">
    <source>
        <dbReference type="Proteomes" id="UP000054359"/>
    </source>
</evidence>
<accession>A0A087TQJ0</accession>
<dbReference type="Proteomes" id="UP000054359">
    <property type="component" value="Unassembled WGS sequence"/>
</dbReference>